<evidence type="ECO:0000313" key="2">
    <source>
        <dbReference type="EMBL" id="NJQ01288.1"/>
    </source>
</evidence>
<comment type="caution">
    <text evidence="2">The sequence shown here is derived from an EMBL/GenBank/DDBJ whole genome shotgun (WGS) entry which is preliminary data.</text>
</comment>
<dbReference type="Proteomes" id="UP000695264">
    <property type="component" value="Unassembled WGS sequence"/>
</dbReference>
<dbReference type="InterPro" id="IPR034660">
    <property type="entry name" value="DinB/YfiT-like"/>
</dbReference>
<sequence>MSIVDGYLSAAERAVALLESPEVAAAWERPSALPEMSVGALSGHLAHQLFSVDAALRTCGDPGSRQSRETPIPLLDHYTRATWIGAPPDAEVNVGIRAKGEEIAAQGAPRLTELARTTLAGQRTTLAGYSGEEVAFLPERGWALRLDDFLVTRMLELAVHQDDLAVSAGLPTPELPASAFDPVVALLTRLAARRHGRTALLRALSRAERAPAAINAM</sequence>
<gene>
    <name evidence="2" type="ORF">HCK00_12295</name>
</gene>
<accession>A0ABX1BXY7</accession>
<dbReference type="Gene3D" id="1.20.120.450">
    <property type="entry name" value="dinb family like domain"/>
    <property type="match status" value="1"/>
</dbReference>
<keyword evidence="3" id="KW-1185">Reference proteome</keyword>
<dbReference type="RefSeq" id="WP_168101873.1">
    <property type="nucleotide sequence ID" value="NZ_JAATEN010000007.1"/>
</dbReference>
<dbReference type="Pfam" id="PF11716">
    <property type="entry name" value="MDMPI_N"/>
    <property type="match status" value="1"/>
</dbReference>
<name>A0ABX1BXY7_9ACTN</name>
<dbReference type="EMBL" id="JAATEN010000007">
    <property type="protein sequence ID" value="NJQ01288.1"/>
    <property type="molecule type" value="Genomic_DNA"/>
</dbReference>
<reference evidence="2 3" key="1">
    <citation type="submission" date="2020-03" db="EMBL/GenBank/DDBJ databases">
        <title>WGS of actinomycetes isolated from Thailand.</title>
        <authorList>
            <person name="Thawai C."/>
        </authorList>
    </citation>
    <scope>NUCLEOTIDE SEQUENCE [LARGE SCALE GENOMIC DNA]</scope>
    <source>
        <strain evidence="2 3">PLAI 1-29</strain>
    </source>
</reference>
<dbReference type="SUPFAM" id="SSF109854">
    <property type="entry name" value="DinB/YfiT-like putative metalloenzymes"/>
    <property type="match status" value="1"/>
</dbReference>
<feature type="domain" description="Mycothiol-dependent maleylpyruvate isomerase metal-binding" evidence="1">
    <location>
        <begin position="10"/>
        <end position="165"/>
    </location>
</feature>
<protein>
    <recommendedName>
        <fullName evidence="1">Mycothiol-dependent maleylpyruvate isomerase metal-binding domain-containing protein</fullName>
    </recommendedName>
</protein>
<organism evidence="2 3">
    <name type="scientific">Streptomyces zingiberis</name>
    <dbReference type="NCBI Taxonomy" id="2053010"/>
    <lineage>
        <taxon>Bacteria</taxon>
        <taxon>Bacillati</taxon>
        <taxon>Actinomycetota</taxon>
        <taxon>Actinomycetes</taxon>
        <taxon>Kitasatosporales</taxon>
        <taxon>Streptomycetaceae</taxon>
        <taxon>Streptomyces</taxon>
    </lineage>
</organism>
<dbReference type="InterPro" id="IPR024344">
    <property type="entry name" value="MDMPI_metal-binding"/>
</dbReference>
<proteinExistence type="predicted"/>
<evidence type="ECO:0000313" key="3">
    <source>
        <dbReference type="Proteomes" id="UP000695264"/>
    </source>
</evidence>
<evidence type="ECO:0000259" key="1">
    <source>
        <dbReference type="Pfam" id="PF11716"/>
    </source>
</evidence>